<dbReference type="NCBIfam" id="TIGR01599">
    <property type="entry name" value="PYST-A"/>
    <property type="match status" value="1"/>
</dbReference>
<evidence type="ECO:0000256" key="1">
    <source>
        <dbReference type="SAM" id="SignalP"/>
    </source>
</evidence>
<evidence type="ECO:0000313" key="2">
    <source>
        <dbReference type="EMBL" id="CAD2087657.1"/>
    </source>
</evidence>
<proteinExistence type="predicted"/>
<dbReference type="AlphaFoldDB" id="A0A6V7S055"/>
<dbReference type="VEuPathDB" id="PlasmoDB:PVLDE_0600090"/>
<organism evidence="2 3">
    <name type="scientific">Plasmodium vinckei lentum</name>
    <dbReference type="NCBI Taxonomy" id="138297"/>
    <lineage>
        <taxon>Eukaryota</taxon>
        <taxon>Sar</taxon>
        <taxon>Alveolata</taxon>
        <taxon>Apicomplexa</taxon>
        <taxon>Aconoidasida</taxon>
        <taxon>Haemosporida</taxon>
        <taxon>Plasmodiidae</taxon>
        <taxon>Plasmodium</taxon>
        <taxon>Plasmodium (Vinckeia)</taxon>
    </lineage>
</organism>
<accession>A0A6V7S055</accession>
<dbReference type="Proteomes" id="UP000515308">
    <property type="component" value="Chromosome PVLDE_06"/>
</dbReference>
<feature type="signal peptide" evidence="1">
    <location>
        <begin position="1"/>
        <end position="25"/>
    </location>
</feature>
<evidence type="ECO:0000313" key="3">
    <source>
        <dbReference type="Proteomes" id="UP000515308"/>
    </source>
</evidence>
<dbReference type="InterPro" id="IPR006486">
    <property type="entry name" value="PYST_A"/>
</dbReference>
<dbReference type="EMBL" id="LR865368">
    <property type="protein sequence ID" value="CAD2087657.1"/>
    <property type="molecule type" value="Genomic_DNA"/>
</dbReference>
<gene>
    <name evidence="2" type="ORF">PVLDE_0600090</name>
</gene>
<reference evidence="2 3" key="1">
    <citation type="submission" date="2020-08" db="EMBL/GenBank/DDBJ databases">
        <authorList>
            <person name="Ramaprasad A."/>
        </authorList>
    </citation>
    <scope>NUCLEOTIDE SEQUENCE [LARGE SCALE GENOMIC DNA]</scope>
</reference>
<name>A0A6V7S055_PLAVN</name>
<keyword evidence="1" id="KW-0732">Signal</keyword>
<feature type="chain" id="PRO_5027885496" evidence="1">
    <location>
        <begin position="26"/>
        <end position="309"/>
    </location>
</feature>
<sequence length="309" mass="34399">MNKGYIKIALALLSVTGYMQNIAFASETAVATNSSNVEVNQISADTEGVKQQLSAPPKKAKQQLNLRSKQQKCSDPEEAKQAADVMAEALNVAKKHAEHTDDYEVHYAGNGAILHFKPLKYASMGKLVFTIPNADSYADIVKMLWNQNAEKKLNDAFIRGTISRMYNKNLAIIQQRYQGPIWTTYYNALANKVELSEDETAIVLVSSNMNDHNLSKGLNYINPIVKSANSFKPDVNSESDIRIGLLHKAYINLMAIFIKKEANGVKITQLTSIEHAYLPYSPDPKQTLRDMTATIMLNTTKIGDIIKKE</sequence>
<dbReference type="SUPFAM" id="SSF55961">
    <property type="entry name" value="Bet v1-like"/>
    <property type="match status" value="1"/>
</dbReference>
<protein>
    <submittedName>
        <fullName evidence="2">Fam-a protein</fullName>
    </submittedName>
</protein>